<proteinExistence type="predicted"/>
<dbReference type="AlphaFoldDB" id="A0A139WKT6"/>
<gene>
    <name evidence="1" type="primary">AUGUSTUS-3.0.2_31047</name>
    <name evidence="1" type="ORF">TcasGA2_TC031047</name>
</gene>
<evidence type="ECO:0000313" key="2">
    <source>
        <dbReference type="Proteomes" id="UP000007266"/>
    </source>
</evidence>
<evidence type="ECO:0000313" key="1">
    <source>
        <dbReference type="EMBL" id="KYB28560.1"/>
    </source>
</evidence>
<organism evidence="1 2">
    <name type="scientific">Tribolium castaneum</name>
    <name type="common">Red flour beetle</name>
    <dbReference type="NCBI Taxonomy" id="7070"/>
    <lineage>
        <taxon>Eukaryota</taxon>
        <taxon>Metazoa</taxon>
        <taxon>Ecdysozoa</taxon>
        <taxon>Arthropoda</taxon>
        <taxon>Hexapoda</taxon>
        <taxon>Insecta</taxon>
        <taxon>Pterygota</taxon>
        <taxon>Neoptera</taxon>
        <taxon>Endopterygota</taxon>
        <taxon>Coleoptera</taxon>
        <taxon>Polyphaga</taxon>
        <taxon>Cucujiformia</taxon>
        <taxon>Tenebrionidae</taxon>
        <taxon>Tenebrionidae incertae sedis</taxon>
        <taxon>Tribolium</taxon>
    </lineage>
</organism>
<dbReference type="Proteomes" id="UP000007266">
    <property type="component" value="Linkage group 3"/>
</dbReference>
<reference evidence="1 2" key="1">
    <citation type="journal article" date="2008" name="Nature">
        <title>The genome of the model beetle and pest Tribolium castaneum.</title>
        <authorList>
            <consortium name="Tribolium Genome Sequencing Consortium"/>
            <person name="Richards S."/>
            <person name="Gibbs R.A."/>
            <person name="Weinstock G.M."/>
            <person name="Brown S.J."/>
            <person name="Denell R."/>
            <person name="Beeman R.W."/>
            <person name="Gibbs R."/>
            <person name="Beeman R.W."/>
            <person name="Brown S.J."/>
            <person name="Bucher G."/>
            <person name="Friedrich M."/>
            <person name="Grimmelikhuijzen C.J."/>
            <person name="Klingler M."/>
            <person name="Lorenzen M."/>
            <person name="Richards S."/>
            <person name="Roth S."/>
            <person name="Schroder R."/>
            <person name="Tautz D."/>
            <person name="Zdobnov E.M."/>
            <person name="Muzny D."/>
            <person name="Gibbs R.A."/>
            <person name="Weinstock G.M."/>
            <person name="Attaway T."/>
            <person name="Bell S."/>
            <person name="Buhay C.J."/>
            <person name="Chandrabose M.N."/>
            <person name="Chavez D."/>
            <person name="Clerk-Blankenburg K.P."/>
            <person name="Cree A."/>
            <person name="Dao M."/>
            <person name="Davis C."/>
            <person name="Chacko J."/>
            <person name="Dinh H."/>
            <person name="Dugan-Rocha S."/>
            <person name="Fowler G."/>
            <person name="Garner T.T."/>
            <person name="Garnes J."/>
            <person name="Gnirke A."/>
            <person name="Hawes A."/>
            <person name="Hernandez J."/>
            <person name="Hines S."/>
            <person name="Holder M."/>
            <person name="Hume J."/>
            <person name="Jhangiani S.N."/>
            <person name="Joshi V."/>
            <person name="Khan Z.M."/>
            <person name="Jackson L."/>
            <person name="Kovar C."/>
            <person name="Kowis A."/>
            <person name="Lee S."/>
            <person name="Lewis L.R."/>
            <person name="Margolis J."/>
            <person name="Morgan M."/>
            <person name="Nazareth L.V."/>
            <person name="Nguyen N."/>
            <person name="Okwuonu G."/>
            <person name="Parker D."/>
            <person name="Richards S."/>
            <person name="Ruiz S.J."/>
            <person name="Santibanez J."/>
            <person name="Savard J."/>
            <person name="Scherer S.E."/>
            <person name="Schneider B."/>
            <person name="Sodergren E."/>
            <person name="Tautz D."/>
            <person name="Vattahil S."/>
            <person name="Villasana D."/>
            <person name="White C.S."/>
            <person name="Wright R."/>
            <person name="Park Y."/>
            <person name="Beeman R.W."/>
            <person name="Lord J."/>
            <person name="Oppert B."/>
            <person name="Lorenzen M."/>
            <person name="Brown S."/>
            <person name="Wang L."/>
            <person name="Savard J."/>
            <person name="Tautz D."/>
            <person name="Richards S."/>
            <person name="Weinstock G."/>
            <person name="Gibbs R.A."/>
            <person name="Liu Y."/>
            <person name="Worley K."/>
            <person name="Weinstock G."/>
            <person name="Elsik C.G."/>
            <person name="Reese J.T."/>
            <person name="Elhaik E."/>
            <person name="Landan G."/>
            <person name="Graur D."/>
            <person name="Arensburger P."/>
            <person name="Atkinson P."/>
            <person name="Beeman R.W."/>
            <person name="Beidler J."/>
            <person name="Brown S.J."/>
            <person name="Demuth J.P."/>
            <person name="Drury D.W."/>
            <person name="Du Y.Z."/>
            <person name="Fujiwara H."/>
            <person name="Lorenzen M."/>
            <person name="Maselli V."/>
            <person name="Osanai M."/>
            <person name="Park Y."/>
            <person name="Robertson H.M."/>
            <person name="Tu Z."/>
            <person name="Wang J.J."/>
            <person name="Wang S."/>
            <person name="Richards S."/>
            <person name="Song H."/>
            <person name="Zhang L."/>
            <person name="Sodergren E."/>
            <person name="Werner D."/>
            <person name="Stanke M."/>
            <person name="Morgenstern B."/>
            <person name="Solovyev V."/>
            <person name="Kosarev P."/>
            <person name="Brown G."/>
            <person name="Chen H.C."/>
            <person name="Ermolaeva O."/>
            <person name="Hlavina W."/>
            <person name="Kapustin Y."/>
            <person name="Kiryutin B."/>
            <person name="Kitts P."/>
            <person name="Maglott D."/>
            <person name="Pruitt K."/>
            <person name="Sapojnikov V."/>
            <person name="Souvorov A."/>
            <person name="Mackey A.J."/>
            <person name="Waterhouse R.M."/>
            <person name="Wyder S."/>
            <person name="Zdobnov E.M."/>
            <person name="Zdobnov E.M."/>
            <person name="Wyder S."/>
            <person name="Kriventseva E.V."/>
            <person name="Kadowaki T."/>
            <person name="Bork P."/>
            <person name="Aranda M."/>
            <person name="Bao R."/>
            <person name="Beermann A."/>
            <person name="Berns N."/>
            <person name="Bolognesi R."/>
            <person name="Bonneton F."/>
            <person name="Bopp D."/>
            <person name="Brown S.J."/>
            <person name="Bucher G."/>
            <person name="Butts T."/>
            <person name="Chaumot A."/>
            <person name="Denell R.E."/>
            <person name="Ferrier D.E."/>
            <person name="Friedrich M."/>
            <person name="Gordon C.M."/>
            <person name="Jindra M."/>
            <person name="Klingler M."/>
            <person name="Lan Q."/>
            <person name="Lattorff H.M."/>
            <person name="Laudet V."/>
            <person name="von Levetsow C."/>
            <person name="Liu Z."/>
            <person name="Lutz R."/>
            <person name="Lynch J.A."/>
            <person name="da Fonseca R.N."/>
            <person name="Posnien N."/>
            <person name="Reuter R."/>
            <person name="Roth S."/>
            <person name="Savard J."/>
            <person name="Schinko J.B."/>
            <person name="Schmitt C."/>
            <person name="Schoppmeier M."/>
            <person name="Schroder R."/>
            <person name="Shippy T.D."/>
            <person name="Simonnet F."/>
            <person name="Marques-Souza H."/>
            <person name="Tautz D."/>
            <person name="Tomoyasu Y."/>
            <person name="Trauner J."/>
            <person name="Van der Zee M."/>
            <person name="Vervoort M."/>
            <person name="Wittkopp N."/>
            <person name="Wimmer E.A."/>
            <person name="Yang X."/>
            <person name="Jones A.K."/>
            <person name="Sattelle D.B."/>
            <person name="Ebert P.R."/>
            <person name="Nelson D."/>
            <person name="Scott J.G."/>
            <person name="Beeman R.W."/>
            <person name="Muthukrishnan S."/>
            <person name="Kramer K.J."/>
            <person name="Arakane Y."/>
            <person name="Beeman R.W."/>
            <person name="Zhu Q."/>
            <person name="Hogenkamp D."/>
            <person name="Dixit R."/>
            <person name="Oppert B."/>
            <person name="Jiang H."/>
            <person name="Zou Z."/>
            <person name="Marshall J."/>
            <person name="Elpidina E."/>
            <person name="Vinokurov K."/>
            <person name="Oppert C."/>
            <person name="Zou Z."/>
            <person name="Evans J."/>
            <person name="Lu Z."/>
            <person name="Zhao P."/>
            <person name="Sumathipala N."/>
            <person name="Altincicek B."/>
            <person name="Vilcinskas A."/>
            <person name="Williams M."/>
            <person name="Hultmark D."/>
            <person name="Hetru C."/>
            <person name="Jiang H."/>
            <person name="Grimmelikhuijzen C.J."/>
            <person name="Hauser F."/>
            <person name="Cazzamali G."/>
            <person name="Williamson M."/>
            <person name="Park Y."/>
            <person name="Li B."/>
            <person name="Tanaka Y."/>
            <person name="Predel R."/>
            <person name="Neupert S."/>
            <person name="Schachtner J."/>
            <person name="Verleyen P."/>
            <person name="Raible F."/>
            <person name="Bork P."/>
            <person name="Friedrich M."/>
            <person name="Walden K.K."/>
            <person name="Robertson H.M."/>
            <person name="Angeli S."/>
            <person name="Foret S."/>
            <person name="Bucher G."/>
            <person name="Schuetz S."/>
            <person name="Maleszka R."/>
            <person name="Wimmer E.A."/>
            <person name="Beeman R.W."/>
            <person name="Lorenzen M."/>
            <person name="Tomoyasu Y."/>
            <person name="Miller S.C."/>
            <person name="Grossmann D."/>
            <person name="Bucher G."/>
        </authorList>
    </citation>
    <scope>NUCLEOTIDE SEQUENCE [LARGE SCALE GENOMIC DNA]</scope>
    <source>
        <strain evidence="1 2">Georgia GA2</strain>
    </source>
</reference>
<accession>A0A139WKT6</accession>
<name>A0A139WKT6_TRICA</name>
<sequence>MTCSPKHGDDVLLRHLVLGKAHVYHKAASAAGPG</sequence>
<dbReference type="InParanoid" id="A0A139WKT6"/>
<keyword evidence="2" id="KW-1185">Reference proteome</keyword>
<reference evidence="1 2" key="2">
    <citation type="journal article" date="2010" name="Nucleic Acids Res.">
        <title>BeetleBase in 2010: revisions to provide comprehensive genomic information for Tribolium castaneum.</title>
        <authorList>
            <person name="Kim H.S."/>
            <person name="Murphy T."/>
            <person name="Xia J."/>
            <person name="Caragea D."/>
            <person name="Park Y."/>
            <person name="Beeman R.W."/>
            <person name="Lorenzen M.D."/>
            <person name="Butcher S."/>
            <person name="Manak J.R."/>
            <person name="Brown S.J."/>
        </authorList>
    </citation>
    <scope>GENOME REANNOTATION</scope>
    <source>
        <strain evidence="1 2">Georgia GA2</strain>
    </source>
</reference>
<protein>
    <submittedName>
        <fullName evidence="1">Uncharacterized protein</fullName>
    </submittedName>
</protein>
<dbReference type="EMBL" id="KQ971323">
    <property type="protein sequence ID" value="KYB28560.1"/>
    <property type="molecule type" value="Genomic_DNA"/>
</dbReference>